<sequence>MYDYRQFPGTQYYPGFPFFPPTPSPGPTPSPRPRDLELRVTQLERTTQRQGAEIERLTRRLNRLERQLGFGIGGPQY</sequence>
<reference evidence="3 5" key="1">
    <citation type="submission" date="2016-10" db="EMBL/GenBank/DDBJ databases">
        <title>Draft genome sequences of four alkaliphilic bacteria belonging to the Anaerobacillus genus.</title>
        <authorList>
            <person name="Bassil N.M."/>
            <person name="Lloyd J.R."/>
        </authorList>
    </citation>
    <scope>NUCLEOTIDE SEQUENCE [LARGE SCALE GENOMIC DNA]</scope>
    <source>
        <strain evidence="3 5">NB2006</strain>
    </source>
</reference>
<evidence type="ECO:0000313" key="4">
    <source>
        <dbReference type="EMBL" id="QOY33799.1"/>
    </source>
</evidence>
<feature type="compositionally biased region" description="Pro residues" evidence="2">
    <location>
        <begin position="17"/>
        <end position="31"/>
    </location>
</feature>
<proteinExistence type="predicted"/>
<reference evidence="4" key="4">
    <citation type="submission" date="2020-10" db="EMBL/GenBank/DDBJ databases">
        <authorList>
            <person name="Bassil N.M."/>
            <person name="Lloyd J.R."/>
        </authorList>
    </citation>
    <scope>NUCLEOTIDE SEQUENCE</scope>
    <source>
        <strain evidence="4">NB2006</strain>
    </source>
</reference>
<dbReference type="EMBL" id="LQXD01000211">
    <property type="protein sequence ID" value="OIJ03496.1"/>
    <property type="molecule type" value="Genomic_DNA"/>
</dbReference>
<evidence type="ECO:0000313" key="5">
    <source>
        <dbReference type="Proteomes" id="UP000180175"/>
    </source>
</evidence>
<dbReference type="RefSeq" id="WP_071319561.1">
    <property type="nucleotide sequence ID" value="NZ_CP063356.2"/>
</dbReference>
<dbReference type="EMBL" id="CP063356">
    <property type="protein sequence ID" value="QOY33799.1"/>
    <property type="molecule type" value="Genomic_DNA"/>
</dbReference>
<feature type="region of interest" description="Disordered" evidence="2">
    <location>
        <begin position="13"/>
        <end position="34"/>
    </location>
</feature>
<keyword evidence="1" id="KW-0175">Coiled coil</keyword>
<gene>
    <name evidence="4" type="ORF">AWH56_013635</name>
    <name evidence="3" type="ORF">AWH56_24635</name>
</gene>
<evidence type="ECO:0000256" key="2">
    <source>
        <dbReference type="SAM" id="MobiDB-lite"/>
    </source>
</evidence>
<protein>
    <submittedName>
        <fullName evidence="3">Uncharacterized protein</fullName>
    </submittedName>
</protein>
<dbReference type="Proteomes" id="UP000180175">
    <property type="component" value="Chromosome"/>
</dbReference>
<evidence type="ECO:0000256" key="1">
    <source>
        <dbReference type="SAM" id="Coils"/>
    </source>
</evidence>
<organism evidence="3 5">
    <name type="scientific">Anaerobacillus isosaccharinicus</name>
    <dbReference type="NCBI Taxonomy" id="1532552"/>
    <lineage>
        <taxon>Bacteria</taxon>
        <taxon>Bacillati</taxon>
        <taxon>Bacillota</taxon>
        <taxon>Bacilli</taxon>
        <taxon>Bacillales</taxon>
        <taxon>Bacillaceae</taxon>
        <taxon>Anaerobacillus</taxon>
    </lineage>
</organism>
<dbReference type="KEGG" id="aia:AWH56_013635"/>
<name>A0A1S2KTP6_9BACI</name>
<evidence type="ECO:0000313" key="3">
    <source>
        <dbReference type="EMBL" id="OIJ03496.1"/>
    </source>
</evidence>
<reference evidence="4 5" key="3">
    <citation type="journal article" date="2019" name="Int. J. Syst. Evol. Microbiol.">
        <title>Anaerobacillus isosaccharinicus sp. nov., an alkaliphilic bacterium which degrades isosaccharinic acid.</title>
        <authorList>
            <person name="Bassil N.M."/>
            <person name="Lloyd J.R."/>
        </authorList>
    </citation>
    <scope>NUCLEOTIDE SEQUENCE [LARGE SCALE GENOMIC DNA]</scope>
    <source>
        <strain evidence="4 5">NB2006</strain>
    </source>
</reference>
<feature type="coiled-coil region" evidence="1">
    <location>
        <begin position="40"/>
        <end position="67"/>
    </location>
</feature>
<reference evidence="4 5" key="2">
    <citation type="journal article" date="2017" name="Genome Announc.">
        <title>Draft Genome Sequences of Four Alkaliphilic Bacteria Belonging to the Anaerobacillus Genus.</title>
        <authorList>
            <person name="Bassil N.M."/>
            <person name="Lloyd J.R."/>
        </authorList>
    </citation>
    <scope>NUCLEOTIDE SEQUENCE [LARGE SCALE GENOMIC DNA]</scope>
    <source>
        <strain evidence="4 5">NB2006</strain>
    </source>
</reference>
<keyword evidence="5" id="KW-1185">Reference proteome</keyword>
<accession>A0A1S2KTP6</accession>
<dbReference type="AlphaFoldDB" id="A0A1S2KTP6"/>